<dbReference type="GO" id="GO:0005886">
    <property type="term" value="C:plasma membrane"/>
    <property type="evidence" value="ECO:0007669"/>
    <property type="project" value="TreeGrafter"/>
</dbReference>
<dbReference type="AlphaFoldDB" id="A0A8J2NSR8"/>
<evidence type="ECO:0000256" key="1">
    <source>
        <dbReference type="ARBA" id="ARBA00004167"/>
    </source>
</evidence>
<proteinExistence type="predicted"/>
<keyword evidence="4" id="KW-1133">Transmembrane helix</keyword>
<protein>
    <submittedName>
        <fullName evidence="8">Uncharacterized protein</fullName>
    </submittedName>
</protein>
<accession>A0A8J2NSR8</accession>
<dbReference type="PROSITE" id="PS01209">
    <property type="entry name" value="LDLRA_1"/>
    <property type="match status" value="1"/>
</dbReference>
<dbReference type="PANTHER" id="PTHR24270:SF62">
    <property type="entry name" value="LOW-DENSITY LIPOPROTEIN RECEPTOR-RELATED PROTEIN 2"/>
    <property type="match status" value="1"/>
</dbReference>
<keyword evidence="6 7" id="KW-1015">Disulfide bond</keyword>
<dbReference type="InterPro" id="IPR023415">
    <property type="entry name" value="LDLR_class-A_CS"/>
</dbReference>
<evidence type="ECO:0000256" key="3">
    <source>
        <dbReference type="ARBA" id="ARBA00022737"/>
    </source>
</evidence>
<dbReference type="Pfam" id="PF00057">
    <property type="entry name" value="Ldl_recept_a"/>
    <property type="match status" value="1"/>
</dbReference>
<feature type="disulfide bond" evidence="7">
    <location>
        <begin position="36"/>
        <end position="51"/>
    </location>
</feature>
<keyword evidence="2" id="KW-0812">Transmembrane</keyword>
<dbReference type="PANTHER" id="PTHR24270">
    <property type="entry name" value="LOW-DENSITY LIPOPROTEIN RECEPTOR-RELATED"/>
    <property type="match status" value="1"/>
</dbReference>
<evidence type="ECO:0000256" key="6">
    <source>
        <dbReference type="ARBA" id="ARBA00023157"/>
    </source>
</evidence>
<keyword evidence="3" id="KW-0677">Repeat</keyword>
<dbReference type="Proteomes" id="UP000708208">
    <property type="component" value="Unassembled WGS sequence"/>
</dbReference>
<comment type="caution">
    <text evidence="7">Lacks conserved residue(s) required for the propagation of feature annotation.</text>
</comment>
<dbReference type="InterPro" id="IPR050685">
    <property type="entry name" value="LDLR"/>
</dbReference>
<evidence type="ECO:0000256" key="2">
    <source>
        <dbReference type="ARBA" id="ARBA00022692"/>
    </source>
</evidence>
<dbReference type="OrthoDB" id="9990982at2759"/>
<keyword evidence="9" id="KW-1185">Reference proteome</keyword>
<comment type="caution">
    <text evidence="8">The sequence shown here is derived from an EMBL/GenBank/DDBJ whole genome shotgun (WGS) entry which is preliminary data.</text>
</comment>
<dbReference type="PROSITE" id="PS50068">
    <property type="entry name" value="LDLRA_2"/>
    <property type="match status" value="1"/>
</dbReference>
<evidence type="ECO:0000256" key="7">
    <source>
        <dbReference type="PROSITE-ProRule" id="PRU00124"/>
    </source>
</evidence>
<gene>
    <name evidence="8" type="ORF">AFUS01_LOCUS2918</name>
</gene>
<sequence>KCDGFKQCPNGEDEQNCPCAFQCADGSCLVQSYQICNGWVDCPGGEDELNCPCSTTQFPCETLNNTCVPWELRCNCFPDCPD</sequence>
<dbReference type="InterPro" id="IPR002172">
    <property type="entry name" value="LDrepeatLR_classA_rpt"/>
</dbReference>
<reference evidence="8" key="1">
    <citation type="submission" date="2021-06" db="EMBL/GenBank/DDBJ databases">
        <authorList>
            <person name="Hodson N. C."/>
            <person name="Mongue J. A."/>
            <person name="Jaron S. K."/>
        </authorList>
    </citation>
    <scope>NUCLEOTIDE SEQUENCE</scope>
</reference>
<dbReference type="EMBL" id="CAJVCH010017131">
    <property type="protein sequence ID" value="CAG7682785.1"/>
    <property type="molecule type" value="Genomic_DNA"/>
</dbReference>
<organism evidence="8 9">
    <name type="scientific">Allacma fusca</name>
    <dbReference type="NCBI Taxonomy" id="39272"/>
    <lineage>
        <taxon>Eukaryota</taxon>
        <taxon>Metazoa</taxon>
        <taxon>Ecdysozoa</taxon>
        <taxon>Arthropoda</taxon>
        <taxon>Hexapoda</taxon>
        <taxon>Collembola</taxon>
        <taxon>Symphypleona</taxon>
        <taxon>Sminthuridae</taxon>
        <taxon>Allacma</taxon>
    </lineage>
</organism>
<keyword evidence="5" id="KW-0472">Membrane</keyword>
<evidence type="ECO:0000256" key="5">
    <source>
        <dbReference type="ARBA" id="ARBA00023136"/>
    </source>
</evidence>
<dbReference type="GO" id="GO:0012505">
    <property type="term" value="C:endomembrane system"/>
    <property type="evidence" value="ECO:0007669"/>
    <property type="project" value="UniProtKB-SubCell"/>
</dbReference>
<name>A0A8J2NSR8_9HEXA</name>
<dbReference type="SMART" id="SM00192">
    <property type="entry name" value="LDLa"/>
    <property type="match status" value="1"/>
</dbReference>
<evidence type="ECO:0000313" key="9">
    <source>
        <dbReference type="Proteomes" id="UP000708208"/>
    </source>
</evidence>
<feature type="non-terminal residue" evidence="8">
    <location>
        <position position="82"/>
    </location>
</feature>
<dbReference type="CDD" id="cd00112">
    <property type="entry name" value="LDLa"/>
    <property type="match status" value="1"/>
</dbReference>
<feature type="non-terminal residue" evidence="8">
    <location>
        <position position="1"/>
    </location>
</feature>
<comment type="subcellular location">
    <subcellularLocation>
        <location evidence="1">Membrane</location>
        <topology evidence="1">Single-pass membrane protein</topology>
    </subcellularLocation>
</comment>
<evidence type="ECO:0000256" key="4">
    <source>
        <dbReference type="ARBA" id="ARBA00022989"/>
    </source>
</evidence>
<evidence type="ECO:0000313" key="8">
    <source>
        <dbReference type="EMBL" id="CAG7682785.1"/>
    </source>
</evidence>